<dbReference type="EMBL" id="ADBJ01000002">
    <property type="protein sequence ID" value="EFA86768.1"/>
    <property type="molecule type" value="Genomic_DNA"/>
</dbReference>
<dbReference type="RefSeq" id="XP_020438872.1">
    <property type="nucleotide sequence ID" value="XM_020571598.1"/>
</dbReference>
<dbReference type="Gene3D" id="3.40.640.10">
    <property type="entry name" value="Type I PLP-dependent aspartate aminotransferase-like (Major domain)"/>
    <property type="match status" value="1"/>
</dbReference>
<dbReference type="AlphaFoldDB" id="D3AWU5"/>
<dbReference type="PANTHER" id="PTHR42790:SF23">
    <property type="entry name" value="AROMATIC AMINO ACID AMINOTRANSFERASE DDB_G0272014"/>
    <property type="match status" value="1"/>
</dbReference>
<keyword evidence="7" id="KW-1185">Reference proteome</keyword>
<dbReference type="InParanoid" id="D3AWU5"/>
<dbReference type="CDD" id="cd00609">
    <property type="entry name" value="AAT_like"/>
    <property type="match status" value="1"/>
</dbReference>
<dbReference type="InterPro" id="IPR015422">
    <property type="entry name" value="PyrdxlP-dep_Trfase_small"/>
</dbReference>
<protein>
    <recommendedName>
        <fullName evidence="5">Aminotransferase class I/classII large domain-containing protein</fullName>
    </recommendedName>
</protein>
<evidence type="ECO:0000256" key="1">
    <source>
        <dbReference type="ARBA" id="ARBA00001933"/>
    </source>
</evidence>
<dbReference type="GO" id="GO:0030170">
    <property type="term" value="F:pyridoxal phosphate binding"/>
    <property type="evidence" value="ECO:0007669"/>
    <property type="project" value="InterPro"/>
</dbReference>
<comment type="caution">
    <text evidence="6">The sequence shown here is derived from an EMBL/GenBank/DDBJ whole genome shotgun (WGS) entry which is preliminary data.</text>
</comment>
<dbReference type="FunCoup" id="D3AWU5">
    <property type="interactions" value="29"/>
</dbReference>
<dbReference type="InterPro" id="IPR015424">
    <property type="entry name" value="PyrdxlP-dep_Trfase"/>
</dbReference>
<dbReference type="Proteomes" id="UP000001396">
    <property type="component" value="Unassembled WGS sequence"/>
</dbReference>
<evidence type="ECO:0000313" key="6">
    <source>
        <dbReference type="EMBL" id="EFA86768.1"/>
    </source>
</evidence>
<dbReference type="InterPro" id="IPR004839">
    <property type="entry name" value="Aminotransferase_I/II_large"/>
</dbReference>
<organism evidence="6 7">
    <name type="scientific">Heterostelium pallidum (strain ATCC 26659 / Pp 5 / PN500)</name>
    <name type="common">Cellular slime mold</name>
    <name type="synonym">Polysphondylium pallidum</name>
    <dbReference type="NCBI Taxonomy" id="670386"/>
    <lineage>
        <taxon>Eukaryota</taxon>
        <taxon>Amoebozoa</taxon>
        <taxon>Evosea</taxon>
        <taxon>Eumycetozoa</taxon>
        <taxon>Dictyostelia</taxon>
        <taxon>Acytosteliales</taxon>
        <taxon>Acytosteliaceae</taxon>
        <taxon>Heterostelium</taxon>
    </lineage>
</organism>
<reference evidence="6 7" key="1">
    <citation type="journal article" date="2011" name="Genome Res.">
        <title>Phylogeny-wide analysis of social amoeba genomes highlights ancient origins for complex intercellular communication.</title>
        <authorList>
            <person name="Heidel A.J."/>
            <person name="Lawal H.M."/>
            <person name="Felder M."/>
            <person name="Schilde C."/>
            <person name="Helps N.R."/>
            <person name="Tunggal B."/>
            <person name="Rivero F."/>
            <person name="John U."/>
            <person name="Schleicher M."/>
            <person name="Eichinger L."/>
            <person name="Platzer M."/>
            <person name="Noegel A.A."/>
            <person name="Schaap P."/>
            <person name="Gloeckner G."/>
        </authorList>
    </citation>
    <scope>NUCLEOTIDE SEQUENCE [LARGE SCALE GENOMIC DNA]</scope>
    <source>
        <strain evidence="7">ATCC 26659 / Pp 5 / PN500</strain>
    </source>
</reference>
<feature type="domain" description="Aminotransferase class I/classII large" evidence="5">
    <location>
        <begin position="80"/>
        <end position="268"/>
    </location>
</feature>
<comment type="cofactor">
    <cofactor evidence="1">
        <name>pyridoxal 5'-phosphate</name>
        <dbReference type="ChEBI" id="CHEBI:597326"/>
    </cofactor>
</comment>
<dbReference type="OMA" id="GSAQFMR"/>
<proteinExistence type="predicted"/>
<dbReference type="GeneID" id="31356106"/>
<dbReference type="PANTHER" id="PTHR42790">
    <property type="entry name" value="AMINOTRANSFERASE"/>
    <property type="match status" value="1"/>
</dbReference>
<dbReference type="GO" id="GO:1901605">
    <property type="term" value="P:alpha-amino acid metabolic process"/>
    <property type="evidence" value="ECO:0007669"/>
    <property type="project" value="TreeGrafter"/>
</dbReference>
<dbReference type="GO" id="GO:0008483">
    <property type="term" value="F:transaminase activity"/>
    <property type="evidence" value="ECO:0007669"/>
    <property type="project" value="UniProtKB-KW"/>
</dbReference>
<dbReference type="Pfam" id="PF00155">
    <property type="entry name" value="Aminotran_1_2"/>
    <property type="match status" value="1"/>
</dbReference>
<evidence type="ECO:0000256" key="3">
    <source>
        <dbReference type="ARBA" id="ARBA00022679"/>
    </source>
</evidence>
<dbReference type="InterPro" id="IPR015421">
    <property type="entry name" value="PyrdxlP-dep_Trfase_major"/>
</dbReference>
<keyword evidence="2" id="KW-0032">Aminotransferase</keyword>
<keyword evidence="4" id="KW-0663">Pyridoxal phosphate</keyword>
<gene>
    <name evidence="6" type="ORF">PPL_00573</name>
</gene>
<accession>D3AWU5</accession>
<evidence type="ECO:0000259" key="5">
    <source>
        <dbReference type="Pfam" id="PF00155"/>
    </source>
</evidence>
<dbReference type="SUPFAM" id="SSF53383">
    <property type="entry name" value="PLP-dependent transferases"/>
    <property type="match status" value="1"/>
</dbReference>
<dbReference type="InterPro" id="IPR050859">
    <property type="entry name" value="Class-I_PLP-dep_aminotransf"/>
</dbReference>
<evidence type="ECO:0000256" key="2">
    <source>
        <dbReference type="ARBA" id="ARBA00022576"/>
    </source>
</evidence>
<keyword evidence="3" id="KW-0808">Transferase</keyword>
<dbReference type="Gene3D" id="3.90.1150.10">
    <property type="entry name" value="Aspartate Aminotransferase, domain 1"/>
    <property type="match status" value="1"/>
</dbReference>
<sequence>MESKIDFNYFLSERAKRRPKASKFINFIFTTKDEWTMFGAGIPNICFNPFKSLEFSINDENNSKITLTQQELNIAQEYPRGYGYPGLLDTLRDFQSRFHGLDVNNYEKTWELFLTNGSQHSIAVIFEMMLNDGDSLLIEEPTYGAVACVSNSRDINMVALEMDDEGIIPENLVSILSNWDYKKRFPKLMYLIPVGQNPTGLIYSQKRKLEILSIAKRFNILILEDDPYYFLQFPKEGQDDLETIPLEPSFLSMDKEGRVIRLDSFSKVLAPDSMKEILDKHLGDLVQYRVPDAGMYFWLKFQDLEDSFTFIKTYMIPTQILFAPGVTFSNFRGFNQYLRASFTHISLEEMDTTIETFSKVLKQYIKDKKERNE</sequence>
<dbReference type="STRING" id="670386.D3AWU5"/>
<evidence type="ECO:0000256" key="4">
    <source>
        <dbReference type="ARBA" id="ARBA00022898"/>
    </source>
</evidence>
<name>D3AWU5_HETP5</name>
<evidence type="ECO:0000313" key="7">
    <source>
        <dbReference type="Proteomes" id="UP000001396"/>
    </source>
</evidence>